<comment type="caution">
    <text evidence="3">The sequence shown here is derived from an EMBL/GenBank/DDBJ whole genome shotgun (WGS) entry which is preliminary data.</text>
</comment>
<dbReference type="SUPFAM" id="SSF56059">
    <property type="entry name" value="Glutathione synthetase ATP-binding domain-like"/>
    <property type="match status" value="1"/>
</dbReference>
<dbReference type="Gene3D" id="3.30.470.20">
    <property type="entry name" value="ATP-grasp fold, B domain"/>
    <property type="match status" value="1"/>
</dbReference>
<dbReference type="RefSeq" id="WP_176229132.1">
    <property type="nucleotide sequence ID" value="NZ_BLSB01000003.1"/>
</dbReference>
<dbReference type="PANTHER" id="PTHR21621">
    <property type="entry name" value="RIBOSOMAL PROTEIN S6 MODIFICATION PROTEIN"/>
    <property type="match status" value="1"/>
</dbReference>
<sequence length="320" mass="37004">MILIISNKYDLSVDYIIEILRKHNDSFLRLNTEDIVNFRFKAEFPEGKLQIISPDGRKIQGKSIKSIWFRRPGKPFENEDLPSPTKEFIYNQWHSFILGLTTIEGIKWINNPFANYRAESKMLQLKIARDCSFRIPQTLITSDKKELETFFKWRGEKAVVKALDAPLIEEEEKSYFIFSNVLEDISSIEESEVSITPFIVQELIEPKTDVRVTVVEHKTLAAKVSLKGCASSMLDWRACKDINLVKFEPFELPEKIANLCVRLVKKLGLRFAAIDLVQRGDDFYFLEINPNGEWGWLQKRAGLPIAKEIARALCEPMGRK</sequence>
<accession>A0A6V8PP02</accession>
<evidence type="ECO:0000313" key="3">
    <source>
        <dbReference type="EMBL" id="GFP34329.1"/>
    </source>
</evidence>
<organism evidence="3 4">
    <name type="scientific">Candidatus Hakubella thermalkaliphila</name>
    <dbReference type="NCBI Taxonomy" id="2754717"/>
    <lineage>
        <taxon>Bacteria</taxon>
        <taxon>Bacillati</taxon>
        <taxon>Actinomycetota</taxon>
        <taxon>Actinomycetota incertae sedis</taxon>
        <taxon>Candidatus Hakubellales</taxon>
        <taxon>Candidatus Hakubellaceae</taxon>
        <taxon>Candidatus Hakubella</taxon>
    </lineage>
</organism>
<dbReference type="InterPro" id="IPR011761">
    <property type="entry name" value="ATP-grasp"/>
</dbReference>
<dbReference type="EMBL" id="BLSB01000003">
    <property type="protein sequence ID" value="GFP34329.1"/>
    <property type="molecule type" value="Genomic_DNA"/>
</dbReference>
<dbReference type="GO" id="GO:0046872">
    <property type="term" value="F:metal ion binding"/>
    <property type="evidence" value="ECO:0007669"/>
    <property type="project" value="InterPro"/>
</dbReference>
<evidence type="ECO:0000256" key="1">
    <source>
        <dbReference type="PROSITE-ProRule" id="PRU00409"/>
    </source>
</evidence>
<feature type="domain" description="ATP-grasp" evidence="2">
    <location>
        <begin position="125"/>
        <end position="314"/>
    </location>
</feature>
<dbReference type="Proteomes" id="UP000576480">
    <property type="component" value="Unassembled WGS sequence"/>
</dbReference>
<keyword evidence="1" id="KW-0067">ATP-binding</keyword>
<protein>
    <recommendedName>
        <fullName evidence="2">ATP-grasp domain-containing protein</fullName>
    </recommendedName>
</protein>
<dbReference type="PROSITE" id="PS50975">
    <property type="entry name" value="ATP_GRASP"/>
    <property type="match status" value="1"/>
</dbReference>
<evidence type="ECO:0000313" key="4">
    <source>
        <dbReference type="Proteomes" id="UP000576480"/>
    </source>
</evidence>
<proteinExistence type="predicted"/>
<dbReference type="GO" id="GO:0005524">
    <property type="term" value="F:ATP binding"/>
    <property type="evidence" value="ECO:0007669"/>
    <property type="project" value="UniProtKB-UniRule"/>
</dbReference>
<evidence type="ECO:0000259" key="2">
    <source>
        <dbReference type="PROSITE" id="PS50975"/>
    </source>
</evidence>
<dbReference type="GO" id="GO:0018169">
    <property type="term" value="F:ribosomal S6-glutamic acid ligase activity"/>
    <property type="evidence" value="ECO:0007669"/>
    <property type="project" value="TreeGrafter"/>
</dbReference>
<dbReference type="AlphaFoldDB" id="A0A6V8PP02"/>
<gene>
    <name evidence="3" type="ORF">HKBW3S43_00122</name>
</gene>
<dbReference type="GO" id="GO:0009432">
    <property type="term" value="P:SOS response"/>
    <property type="evidence" value="ECO:0007669"/>
    <property type="project" value="TreeGrafter"/>
</dbReference>
<name>A0A6V8PP02_9ACTN</name>
<dbReference type="PANTHER" id="PTHR21621:SF0">
    <property type="entry name" value="BETA-CITRYLGLUTAMATE SYNTHASE B-RELATED"/>
    <property type="match status" value="1"/>
</dbReference>
<keyword evidence="1" id="KW-0547">Nucleotide-binding</keyword>
<dbReference type="GO" id="GO:0005737">
    <property type="term" value="C:cytoplasm"/>
    <property type="evidence" value="ECO:0007669"/>
    <property type="project" value="TreeGrafter"/>
</dbReference>
<dbReference type="Pfam" id="PF08443">
    <property type="entry name" value="RimK"/>
    <property type="match status" value="1"/>
</dbReference>
<dbReference type="InterPro" id="IPR013651">
    <property type="entry name" value="ATP-grasp_RimK-type"/>
</dbReference>
<reference evidence="3 4" key="1">
    <citation type="journal article" date="2020" name="Front. Microbiol.">
        <title>Single-cell genomics of novel Actinobacteria with the Wood-Ljungdahl pathway discovered in a serpentinizing system.</title>
        <authorList>
            <person name="Merino N."/>
            <person name="Kawai M."/>
            <person name="Boyd E.S."/>
            <person name="Colman D.R."/>
            <person name="McGlynn S.E."/>
            <person name="Nealson K.H."/>
            <person name="Kurokawa K."/>
            <person name="Hongoh Y."/>
        </authorList>
    </citation>
    <scope>NUCLEOTIDE SEQUENCE [LARGE SCALE GENOMIC DNA]</scope>
    <source>
        <strain evidence="3 4">S43</strain>
    </source>
</reference>